<evidence type="ECO:0000313" key="1">
    <source>
        <dbReference type="EMBL" id="KAK1861569.1"/>
    </source>
</evidence>
<gene>
    <name evidence="1" type="ORF">I4F81_004152</name>
</gene>
<evidence type="ECO:0000313" key="2">
    <source>
        <dbReference type="Proteomes" id="UP000798662"/>
    </source>
</evidence>
<comment type="caution">
    <text evidence="1">The sequence shown here is derived from an EMBL/GenBank/DDBJ whole genome shotgun (WGS) entry which is preliminary data.</text>
</comment>
<accession>A0ACC3BUG7</accession>
<protein>
    <submittedName>
        <fullName evidence="1">Uncharacterized protein</fullName>
    </submittedName>
</protein>
<dbReference type="EMBL" id="CM020618">
    <property type="protein sequence ID" value="KAK1861569.1"/>
    <property type="molecule type" value="Genomic_DNA"/>
</dbReference>
<keyword evidence="2" id="KW-1185">Reference proteome</keyword>
<sequence>MSAPAVEEKKTEPEENKLGPTLREGEHAFGVCHLYASFNDTFIHVTDLSGRETLVRRTGGMEVKADRDESSPYAAMMASQKVAERLKELGVTAIHIKMRATGGNKTKTPGPGAQAAMRALARSGLKIGRIEDCTPIASDGTRKKVRLWRARETWHGFGAHLRLCLSSCGRGPVVLAIVDVSLASPLPMFPADIVVTGLMCTDAPHLDHPVLVLCMFILSLASLVLIVCRVAAAVVACRRLDRCVEKGCASCVRYASVGWFYGVTIW</sequence>
<dbReference type="Proteomes" id="UP000798662">
    <property type="component" value="Chromosome 1"/>
</dbReference>
<proteinExistence type="predicted"/>
<name>A0ACC3BUG7_PYRYE</name>
<organism evidence="1 2">
    <name type="scientific">Pyropia yezoensis</name>
    <name type="common">Susabi-nori</name>
    <name type="synonym">Porphyra yezoensis</name>
    <dbReference type="NCBI Taxonomy" id="2788"/>
    <lineage>
        <taxon>Eukaryota</taxon>
        <taxon>Rhodophyta</taxon>
        <taxon>Bangiophyceae</taxon>
        <taxon>Bangiales</taxon>
        <taxon>Bangiaceae</taxon>
        <taxon>Pyropia</taxon>
    </lineage>
</organism>
<reference evidence="1" key="1">
    <citation type="submission" date="2019-11" db="EMBL/GenBank/DDBJ databases">
        <title>Nori genome reveals adaptations in red seaweeds to the harsh intertidal environment.</title>
        <authorList>
            <person name="Wang D."/>
            <person name="Mao Y."/>
        </authorList>
    </citation>
    <scope>NUCLEOTIDE SEQUENCE</scope>
    <source>
        <tissue evidence="1">Gametophyte</tissue>
    </source>
</reference>